<evidence type="ECO:0000313" key="6">
    <source>
        <dbReference type="Proteomes" id="UP000244224"/>
    </source>
</evidence>
<keyword evidence="6" id="KW-1185">Reference proteome</keyword>
<accession>A0A2T6B347</accession>
<dbReference type="InterPro" id="IPR007055">
    <property type="entry name" value="BON_dom"/>
</dbReference>
<dbReference type="PANTHER" id="PTHR30329">
    <property type="entry name" value="STATOR ELEMENT OF FLAGELLAR MOTOR COMPLEX"/>
    <property type="match status" value="1"/>
</dbReference>
<evidence type="ECO:0000313" key="5">
    <source>
        <dbReference type="EMBL" id="PTX50508.1"/>
    </source>
</evidence>
<evidence type="ECO:0000256" key="2">
    <source>
        <dbReference type="SAM" id="MobiDB-lite"/>
    </source>
</evidence>
<feature type="compositionally biased region" description="Low complexity" evidence="2">
    <location>
        <begin position="626"/>
        <end position="648"/>
    </location>
</feature>
<dbReference type="InterPro" id="IPR036737">
    <property type="entry name" value="OmpA-like_sf"/>
</dbReference>
<keyword evidence="3" id="KW-1133">Transmembrane helix</keyword>
<comment type="caution">
    <text evidence="5">The sequence shown here is derived from an EMBL/GenBank/DDBJ whole genome shotgun (WGS) entry which is preliminary data.</text>
</comment>
<dbReference type="CDD" id="cd07185">
    <property type="entry name" value="OmpA_C-like"/>
    <property type="match status" value="1"/>
</dbReference>
<dbReference type="PANTHER" id="PTHR30329:SF21">
    <property type="entry name" value="LIPOPROTEIN YIAD-RELATED"/>
    <property type="match status" value="1"/>
</dbReference>
<dbReference type="Gene3D" id="3.30.1330.60">
    <property type="entry name" value="OmpA-like domain"/>
    <property type="match status" value="1"/>
</dbReference>
<dbReference type="InterPro" id="IPR050330">
    <property type="entry name" value="Bact_OuterMem_StrucFunc"/>
</dbReference>
<reference evidence="5 6" key="1">
    <citation type="submission" date="2018-04" db="EMBL/GenBank/DDBJ databases">
        <title>Genomic Encyclopedia of Archaeal and Bacterial Type Strains, Phase II (KMG-II): from individual species to whole genera.</title>
        <authorList>
            <person name="Goeker M."/>
        </authorList>
    </citation>
    <scope>NUCLEOTIDE SEQUENCE [LARGE SCALE GENOMIC DNA]</scope>
    <source>
        <strain evidence="5 6">DSM 21823</strain>
    </source>
</reference>
<protein>
    <submittedName>
        <fullName evidence="5">OOP family OmpA-OmpF porin</fullName>
    </submittedName>
</protein>
<name>A0A2T6B347_9RHOB</name>
<dbReference type="Pfam" id="PF00691">
    <property type="entry name" value="OmpA"/>
    <property type="match status" value="1"/>
</dbReference>
<dbReference type="PROSITE" id="PS51123">
    <property type="entry name" value="OMPA_2"/>
    <property type="match status" value="1"/>
</dbReference>
<proteinExistence type="predicted"/>
<keyword evidence="3" id="KW-0812">Transmembrane</keyword>
<keyword evidence="1 3" id="KW-0472">Membrane</keyword>
<dbReference type="EMBL" id="QBKP01000005">
    <property type="protein sequence ID" value="PTX50508.1"/>
    <property type="molecule type" value="Genomic_DNA"/>
</dbReference>
<gene>
    <name evidence="5" type="ORF">C8N34_105152</name>
</gene>
<dbReference type="AlphaFoldDB" id="A0A2T6B347"/>
<dbReference type="Pfam" id="PF04972">
    <property type="entry name" value="BON"/>
    <property type="match status" value="1"/>
</dbReference>
<feature type="transmembrane region" description="Helical" evidence="3">
    <location>
        <begin position="7"/>
        <end position="31"/>
    </location>
</feature>
<sequence length="678" mass="71052">MRLRTPLLTTAAFVGGGVVSIVIAWTAAMLIENRTEAAVRSQLLTAGMTWTHVRTTGLQVRLSGEAPNEAARFRAVNLVGAVVDSSRVRDRMSVAPVRAIEAPRFSVEMLRNTDGLSVIGLLPASVRLNPADPEPEAADQLLRDEVSAIAGDLPVSDMLETAAFPAPERWSEALAFGTEALKLLPRSKISVAADRVAVTAISDSDAQKRRLETELAKIRPAGLEVVVEISAPRPVLTPFTLRFIKDAEGARFDACSADTDRARDRILRAGTAAGVQGTSICTVGLGVPTPSWAEAVEAGIKAVEALGGGSITFSDADVTLLAEPGASQATFDQVVGELQTALPAVFSLKSTLPPKPDAKAQGPAEFTATLSPEGRVQLRGRLTDALLKSAVDSYARARFGADQVYTATRFDEDLPDGWPVRVLAGLEALAELHDGRLTVRADTVDLTGVSGNQGSRARVSQILSGKLGQGQSFRVNVRYDEALDPFAALPSPQECAAELNKAVATSKINFAPGSAEIDGPTGETMEALAKILLGCPVMKLEIAGHTDAQGSTEGNLALSQARAEAVLLALQGRRVDISGMVAKGYGEGLPIADNGTEEGREANRRIEFTLLETAAPAEAAEEDQVEATAAAAEGEAAPESAPAASAGEDGPDFSNDTSPSIAPKEITTRPKPRPAENN</sequence>
<feature type="domain" description="OmpA-like" evidence="4">
    <location>
        <begin position="497"/>
        <end position="614"/>
    </location>
</feature>
<dbReference type="SUPFAM" id="SSF103088">
    <property type="entry name" value="OmpA-like"/>
    <property type="match status" value="1"/>
</dbReference>
<dbReference type="Gene3D" id="3.40.1520.20">
    <property type="match status" value="2"/>
</dbReference>
<organism evidence="5 6">
    <name type="scientific">Gemmobacter caeni</name>
    <dbReference type="NCBI Taxonomy" id="589035"/>
    <lineage>
        <taxon>Bacteria</taxon>
        <taxon>Pseudomonadati</taxon>
        <taxon>Pseudomonadota</taxon>
        <taxon>Alphaproteobacteria</taxon>
        <taxon>Rhodobacterales</taxon>
        <taxon>Paracoccaceae</taxon>
        <taxon>Gemmobacter</taxon>
    </lineage>
</organism>
<feature type="region of interest" description="Disordered" evidence="2">
    <location>
        <begin position="617"/>
        <end position="678"/>
    </location>
</feature>
<evidence type="ECO:0000256" key="3">
    <source>
        <dbReference type="SAM" id="Phobius"/>
    </source>
</evidence>
<dbReference type="RefSeq" id="WP_108128739.1">
    <property type="nucleotide sequence ID" value="NZ_QBKP01000005.1"/>
</dbReference>
<dbReference type="Proteomes" id="UP000244224">
    <property type="component" value="Unassembled WGS sequence"/>
</dbReference>
<evidence type="ECO:0000256" key="1">
    <source>
        <dbReference type="PROSITE-ProRule" id="PRU00473"/>
    </source>
</evidence>
<dbReference type="GO" id="GO:0016020">
    <property type="term" value="C:membrane"/>
    <property type="evidence" value="ECO:0007669"/>
    <property type="project" value="UniProtKB-UniRule"/>
</dbReference>
<evidence type="ECO:0000259" key="4">
    <source>
        <dbReference type="PROSITE" id="PS51123"/>
    </source>
</evidence>
<dbReference type="InterPro" id="IPR006665">
    <property type="entry name" value="OmpA-like"/>
</dbReference>
<dbReference type="OrthoDB" id="5525824at2"/>